<name>A0ABT1XNI5_9SPHN</name>
<evidence type="ECO:0000256" key="3">
    <source>
        <dbReference type="ARBA" id="ARBA00023163"/>
    </source>
</evidence>
<comment type="caution">
    <text evidence="4">Lacks conserved residue(s) required for the propagation of feature annotation.</text>
</comment>
<protein>
    <submittedName>
        <fullName evidence="7">LuxR C-terminal-related transcriptional regulator</fullName>
    </submittedName>
</protein>
<keyword evidence="8" id="KW-1185">Reference proteome</keyword>
<evidence type="ECO:0000256" key="2">
    <source>
        <dbReference type="ARBA" id="ARBA00023125"/>
    </source>
</evidence>
<evidence type="ECO:0000259" key="6">
    <source>
        <dbReference type="PROSITE" id="PS50110"/>
    </source>
</evidence>
<evidence type="ECO:0000256" key="4">
    <source>
        <dbReference type="PROSITE-ProRule" id="PRU00169"/>
    </source>
</evidence>
<evidence type="ECO:0000259" key="5">
    <source>
        <dbReference type="PROSITE" id="PS50043"/>
    </source>
</evidence>
<dbReference type="InterPro" id="IPR016032">
    <property type="entry name" value="Sig_transdc_resp-reg_C-effctor"/>
</dbReference>
<dbReference type="PROSITE" id="PS50110">
    <property type="entry name" value="RESPONSE_REGULATORY"/>
    <property type="match status" value="1"/>
</dbReference>
<dbReference type="EMBL" id="JANKHH010000003">
    <property type="protein sequence ID" value="MCR2833216.1"/>
    <property type="molecule type" value="Genomic_DNA"/>
</dbReference>
<dbReference type="SUPFAM" id="SSF46894">
    <property type="entry name" value="C-terminal effector domain of the bipartite response regulators"/>
    <property type="match status" value="1"/>
</dbReference>
<dbReference type="SUPFAM" id="SSF52172">
    <property type="entry name" value="CheY-like"/>
    <property type="match status" value="1"/>
</dbReference>
<dbReference type="PROSITE" id="PS00622">
    <property type="entry name" value="HTH_LUXR_1"/>
    <property type="match status" value="1"/>
</dbReference>
<feature type="domain" description="HTH luxR-type" evidence="5">
    <location>
        <begin position="85"/>
        <end position="150"/>
    </location>
</feature>
<dbReference type="PANTHER" id="PTHR44688">
    <property type="entry name" value="DNA-BINDING TRANSCRIPTIONAL ACTIVATOR DEVR_DOSR"/>
    <property type="match status" value="1"/>
</dbReference>
<dbReference type="InterPro" id="IPR011006">
    <property type="entry name" value="CheY-like_superfamily"/>
</dbReference>
<evidence type="ECO:0000313" key="8">
    <source>
        <dbReference type="Proteomes" id="UP001206067"/>
    </source>
</evidence>
<evidence type="ECO:0000256" key="1">
    <source>
        <dbReference type="ARBA" id="ARBA00023015"/>
    </source>
</evidence>
<reference evidence="7 8" key="1">
    <citation type="submission" date="2022-08" db="EMBL/GenBank/DDBJ databases">
        <title>Polyphasic taxonomy analysis of Qipengyuania sp.RS5-5.</title>
        <authorList>
            <person name="Xamxidin M."/>
            <person name="Wu M."/>
        </authorList>
    </citation>
    <scope>NUCLEOTIDE SEQUENCE [LARGE SCALE GENOMIC DNA]</scope>
    <source>
        <strain evidence="7 8">RS5-5</strain>
    </source>
</reference>
<keyword evidence="3" id="KW-0804">Transcription</keyword>
<evidence type="ECO:0000313" key="7">
    <source>
        <dbReference type="EMBL" id="MCR2833216.1"/>
    </source>
</evidence>
<dbReference type="Pfam" id="PF00196">
    <property type="entry name" value="GerE"/>
    <property type="match status" value="1"/>
</dbReference>
<sequence>MLARDYPQLGGIAPFLDALAEFGIWLPVIATDTQPTTSRIVAAMKAGSLDYLPLPVEVGRLAAMLERIGDEAERRSEARRRMVEARNRIAALSNREREVLEWLAGGSSNKTIARQLDISPRTVEIHRANMMSKLGAKHPADAVRLSFEAGLEAPRAAQRAA</sequence>
<dbReference type="RefSeq" id="WP_257594983.1">
    <property type="nucleotide sequence ID" value="NZ_JANKHH010000003.1"/>
</dbReference>
<dbReference type="PANTHER" id="PTHR44688:SF16">
    <property type="entry name" value="DNA-BINDING TRANSCRIPTIONAL ACTIVATOR DEVR_DOSR"/>
    <property type="match status" value="1"/>
</dbReference>
<keyword evidence="1" id="KW-0805">Transcription regulation</keyword>
<dbReference type="Gene3D" id="3.40.50.2300">
    <property type="match status" value="1"/>
</dbReference>
<accession>A0ABT1XNI5</accession>
<gene>
    <name evidence="7" type="ORF">NSO95_04610</name>
</gene>
<dbReference type="InterPro" id="IPR000792">
    <property type="entry name" value="Tscrpt_reg_LuxR_C"/>
</dbReference>
<keyword evidence="2" id="KW-0238">DNA-binding</keyword>
<comment type="caution">
    <text evidence="7">The sequence shown here is derived from an EMBL/GenBank/DDBJ whole genome shotgun (WGS) entry which is preliminary data.</text>
</comment>
<organism evidence="7 8">
    <name type="scientific">Parerythrobacter lacustris</name>
    <dbReference type="NCBI Taxonomy" id="2969984"/>
    <lineage>
        <taxon>Bacteria</taxon>
        <taxon>Pseudomonadati</taxon>
        <taxon>Pseudomonadota</taxon>
        <taxon>Alphaproteobacteria</taxon>
        <taxon>Sphingomonadales</taxon>
        <taxon>Erythrobacteraceae</taxon>
        <taxon>Parerythrobacter</taxon>
    </lineage>
</organism>
<feature type="domain" description="Response regulatory" evidence="6">
    <location>
        <begin position="1"/>
        <end position="69"/>
    </location>
</feature>
<dbReference type="CDD" id="cd06170">
    <property type="entry name" value="LuxR_C_like"/>
    <property type="match status" value="1"/>
</dbReference>
<dbReference type="SMART" id="SM00421">
    <property type="entry name" value="HTH_LUXR"/>
    <property type="match status" value="1"/>
</dbReference>
<dbReference type="PROSITE" id="PS50043">
    <property type="entry name" value="HTH_LUXR_2"/>
    <property type="match status" value="1"/>
</dbReference>
<dbReference type="Proteomes" id="UP001206067">
    <property type="component" value="Unassembled WGS sequence"/>
</dbReference>
<proteinExistence type="predicted"/>
<dbReference type="PRINTS" id="PR00038">
    <property type="entry name" value="HTHLUXR"/>
</dbReference>
<dbReference type="InterPro" id="IPR001789">
    <property type="entry name" value="Sig_transdc_resp-reg_receiver"/>
</dbReference>